<sequence length="141" mass="16526">MEIETLSVTGNIVLQLLKQGKAANKNHILVMDRYYDSVTLTKHLQQHQRTLTEVKLTNRSDSTFIYQDNIFCLVWIDHKFIHFISSCHDPSQVQVAPRRNKNGSEIQISIASLVKQYNMYMGGEDKNDQITKPYKTRRHYR</sequence>
<name>A0A0L8G771_OCTBM</name>
<evidence type="ECO:0000313" key="2">
    <source>
        <dbReference type="EMBL" id="KOF72718.1"/>
    </source>
</evidence>
<dbReference type="EMBL" id="KQ423515">
    <property type="protein sequence ID" value="KOF72718.1"/>
    <property type="molecule type" value="Genomic_DNA"/>
</dbReference>
<dbReference type="Pfam" id="PF13843">
    <property type="entry name" value="DDE_Tnp_1_7"/>
    <property type="match status" value="1"/>
</dbReference>
<dbReference type="STRING" id="37653.A0A0L8G771"/>
<proteinExistence type="predicted"/>
<evidence type="ECO:0000259" key="1">
    <source>
        <dbReference type="Pfam" id="PF13843"/>
    </source>
</evidence>
<dbReference type="PANTHER" id="PTHR46599">
    <property type="entry name" value="PIGGYBAC TRANSPOSABLE ELEMENT-DERIVED PROTEIN 4"/>
    <property type="match status" value="1"/>
</dbReference>
<gene>
    <name evidence="2" type="ORF">OCBIM_22039028mg</name>
</gene>
<feature type="domain" description="PiggyBac transposable element-derived protein" evidence="1">
    <location>
        <begin position="6"/>
        <end position="138"/>
    </location>
</feature>
<organism evidence="2">
    <name type="scientific">Octopus bimaculoides</name>
    <name type="common">California two-spotted octopus</name>
    <dbReference type="NCBI Taxonomy" id="37653"/>
    <lineage>
        <taxon>Eukaryota</taxon>
        <taxon>Metazoa</taxon>
        <taxon>Spiralia</taxon>
        <taxon>Lophotrochozoa</taxon>
        <taxon>Mollusca</taxon>
        <taxon>Cephalopoda</taxon>
        <taxon>Coleoidea</taxon>
        <taxon>Octopodiformes</taxon>
        <taxon>Octopoda</taxon>
        <taxon>Incirrata</taxon>
        <taxon>Octopodidae</taxon>
        <taxon>Octopus</taxon>
    </lineage>
</organism>
<dbReference type="InterPro" id="IPR029526">
    <property type="entry name" value="PGBD"/>
</dbReference>
<accession>A0A0L8G771</accession>
<reference evidence="2" key="1">
    <citation type="submission" date="2015-07" db="EMBL/GenBank/DDBJ databases">
        <title>MeaNS - Measles Nucleotide Surveillance Program.</title>
        <authorList>
            <person name="Tran T."/>
            <person name="Druce J."/>
        </authorList>
    </citation>
    <scope>NUCLEOTIDE SEQUENCE</scope>
    <source>
        <strain evidence="2">UCB-OBI-ISO-001</strain>
        <tissue evidence="2">Gonad</tissue>
    </source>
</reference>
<dbReference type="PANTHER" id="PTHR46599:SF3">
    <property type="entry name" value="PIGGYBAC TRANSPOSABLE ELEMENT-DERIVED PROTEIN 4"/>
    <property type="match status" value="1"/>
</dbReference>
<dbReference type="AlphaFoldDB" id="A0A0L8G771"/>
<protein>
    <recommendedName>
        <fullName evidence="1">PiggyBac transposable element-derived protein domain-containing protein</fullName>
    </recommendedName>
</protein>